<evidence type="ECO:0000313" key="2">
    <source>
        <dbReference type="Proteomes" id="UP001066276"/>
    </source>
</evidence>
<organism evidence="1 2">
    <name type="scientific">Pleurodeles waltl</name>
    <name type="common">Iberian ribbed newt</name>
    <dbReference type="NCBI Taxonomy" id="8319"/>
    <lineage>
        <taxon>Eukaryota</taxon>
        <taxon>Metazoa</taxon>
        <taxon>Chordata</taxon>
        <taxon>Craniata</taxon>
        <taxon>Vertebrata</taxon>
        <taxon>Euteleostomi</taxon>
        <taxon>Amphibia</taxon>
        <taxon>Batrachia</taxon>
        <taxon>Caudata</taxon>
        <taxon>Salamandroidea</taxon>
        <taxon>Salamandridae</taxon>
        <taxon>Pleurodelinae</taxon>
        <taxon>Pleurodeles</taxon>
    </lineage>
</organism>
<name>A0AAV7U8N7_PLEWA</name>
<accession>A0AAV7U8N7</accession>
<dbReference type="EMBL" id="JANPWB010000005">
    <property type="protein sequence ID" value="KAJ1185173.1"/>
    <property type="molecule type" value="Genomic_DNA"/>
</dbReference>
<dbReference type="Proteomes" id="UP001066276">
    <property type="component" value="Chromosome 3_1"/>
</dbReference>
<comment type="caution">
    <text evidence="1">The sequence shown here is derived from an EMBL/GenBank/DDBJ whole genome shotgun (WGS) entry which is preliminary data.</text>
</comment>
<dbReference type="AlphaFoldDB" id="A0AAV7U8N7"/>
<gene>
    <name evidence="1" type="ORF">NDU88_001967</name>
</gene>
<keyword evidence="2" id="KW-1185">Reference proteome</keyword>
<sequence length="149" mass="16209">MGARCDWWRLSPMGTGCGMVRPGAESLTGCGCPLGPWQASGTWETGALCGGWWLARGPRGTQRRSESVLTWPAAAVWRGGDGLRIGGRSGDAPGRSGALEGQCAGEWTCRRRNWWRRPPWLSIRSRDCVGPPRVCSLLEVSQLRETIAL</sequence>
<proteinExistence type="predicted"/>
<evidence type="ECO:0000313" key="1">
    <source>
        <dbReference type="EMBL" id="KAJ1185173.1"/>
    </source>
</evidence>
<reference evidence="1" key="1">
    <citation type="journal article" date="2022" name="bioRxiv">
        <title>Sequencing and chromosome-scale assembly of the giantPleurodeles waltlgenome.</title>
        <authorList>
            <person name="Brown T."/>
            <person name="Elewa A."/>
            <person name="Iarovenko S."/>
            <person name="Subramanian E."/>
            <person name="Araus A.J."/>
            <person name="Petzold A."/>
            <person name="Susuki M."/>
            <person name="Suzuki K.-i.T."/>
            <person name="Hayashi T."/>
            <person name="Toyoda A."/>
            <person name="Oliveira C."/>
            <person name="Osipova E."/>
            <person name="Leigh N.D."/>
            <person name="Simon A."/>
            <person name="Yun M.H."/>
        </authorList>
    </citation>
    <scope>NUCLEOTIDE SEQUENCE</scope>
    <source>
        <strain evidence="1">20211129_DDA</strain>
        <tissue evidence="1">Liver</tissue>
    </source>
</reference>
<protein>
    <submittedName>
        <fullName evidence="1">Uncharacterized protein</fullName>
    </submittedName>
</protein>